<dbReference type="OrthoDB" id="6154824at2759"/>
<dbReference type="Proteomes" id="UP000076420">
    <property type="component" value="Unassembled WGS sequence"/>
</dbReference>
<accession>A0A2C9LKV8</accession>
<evidence type="ECO:0000313" key="1">
    <source>
        <dbReference type="EnsemblMetazoa" id="BGLB032335-PA"/>
    </source>
</evidence>
<dbReference type="RefSeq" id="XP_013073217.2">
    <property type="nucleotide sequence ID" value="XM_013217763.2"/>
</dbReference>
<gene>
    <name evidence="1" type="primary">106060033</name>
</gene>
<dbReference type="AlphaFoldDB" id="A0A2C9LKV8"/>
<evidence type="ECO:0000313" key="2">
    <source>
        <dbReference type="Proteomes" id="UP000076420"/>
    </source>
</evidence>
<proteinExistence type="predicted"/>
<dbReference type="KEGG" id="bgt:106060033"/>
<dbReference type="EnsemblMetazoa" id="BGLB032335-RA">
    <property type="protein sequence ID" value="BGLB032335-PA"/>
    <property type="gene ID" value="BGLB032335"/>
</dbReference>
<reference evidence="1" key="1">
    <citation type="submission" date="2020-05" db="UniProtKB">
        <authorList>
            <consortium name="EnsemblMetazoa"/>
        </authorList>
    </citation>
    <scope>IDENTIFICATION</scope>
    <source>
        <strain evidence="1">BB02</strain>
    </source>
</reference>
<sequence length="156" mass="18165">MSEYHYFYSRPVNLMKQMVYFCLLVMLILSLALFDVSDSFPDNKKVIFKRRERRTVNNGRLIAQNQNNTRPVDARLNDILNQLNHQELLQYTPRAPSPENVNCHVEVPVTQRVGGRCVQLGNQMGCQAGIYLAFSSECDRRGRRIIPRQQVPVRRN</sequence>
<organism evidence="1 2">
    <name type="scientific">Biomphalaria glabrata</name>
    <name type="common">Bloodfluke planorb</name>
    <name type="synonym">Freshwater snail</name>
    <dbReference type="NCBI Taxonomy" id="6526"/>
    <lineage>
        <taxon>Eukaryota</taxon>
        <taxon>Metazoa</taxon>
        <taxon>Spiralia</taxon>
        <taxon>Lophotrochozoa</taxon>
        <taxon>Mollusca</taxon>
        <taxon>Gastropoda</taxon>
        <taxon>Heterobranchia</taxon>
        <taxon>Euthyneura</taxon>
        <taxon>Panpulmonata</taxon>
        <taxon>Hygrophila</taxon>
        <taxon>Lymnaeoidea</taxon>
        <taxon>Planorbidae</taxon>
        <taxon>Biomphalaria</taxon>
    </lineage>
</organism>
<protein>
    <submittedName>
        <fullName evidence="1">Uncharacterized protein</fullName>
    </submittedName>
</protein>
<dbReference type="VEuPathDB" id="VectorBase:BGLB032335"/>
<name>A0A2C9LKV8_BIOGL</name>
<dbReference type="VEuPathDB" id="VectorBase:BGLAX_031909"/>